<evidence type="ECO:0000313" key="8">
    <source>
        <dbReference type="EMBL" id="EFJ24263.1"/>
    </source>
</evidence>
<dbReference type="CDD" id="cd21694">
    <property type="entry name" value="GINS_B_Psf2"/>
    <property type="match status" value="1"/>
</dbReference>
<name>D8RUR6_SELML</name>
<dbReference type="Gene3D" id="1.20.58.1020">
    <property type="match status" value="1"/>
</dbReference>
<evidence type="ECO:0000256" key="1">
    <source>
        <dbReference type="ARBA" id="ARBA00004123"/>
    </source>
</evidence>
<dbReference type="Gene3D" id="3.40.5.50">
    <property type="match status" value="1"/>
</dbReference>
<dbReference type="InParanoid" id="D8RUR6"/>
<evidence type="ECO:0000313" key="9">
    <source>
        <dbReference type="Proteomes" id="UP000001514"/>
    </source>
</evidence>
<dbReference type="GO" id="GO:0000811">
    <property type="term" value="C:GINS complex"/>
    <property type="evidence" value="ECO:0000318"/>
    <property type="project" value="GO_Central"/>
</dbReference>
<evidence type="ECO:0000256" key="2">
    <source>
        <dbReference type="ARBA" id="ARBA00010565"/>
    </source>
</evidence>
<evidence type="ECO:0000256" key="4">
    <source>
        <dbReference type="ARBA" id="ARBA00023242"/>
    </source>
</evidence>
<comment type="subcellular location">
    <subcellularLocation>
        <location evidence="1 5">Nucleus</location>
    </subcellularLocation>
</comment>
<dbReference type="HOGENOM" id="CLU_078274_2_2_1"/>
<keyword evidence="3 5" id="KW-0235">DNA replication</keyword>
<proteinExistence type="inferred from homology"/>
<dbReference type="PANTHER" id="PTHR12772">
    <property type="entry name" value="DNA REPLICATION COMPLEX GINS PROTEIN PSF2"/>
    <property type="match status" value="1"/>
</dbReference>
<organism evidence="9">
    <name type="scientific">Selaginella moellendorffii</name>
    <name type="common">Spikemoss</name>
    <dbReference type="NCBI Taxonomy" id="88036"/>
    <lineage>
        <taxon>Eukaryota</taxon>
        <taxon>Viridiplantae</taxon>
        <taxon>Streptophyta</taxon>
        <taxon>Embryophyta</taxon>
        <taxon>Tracheophyta</taxon>
        <taxon>Lycopodiopsida</taxon>
        <taxon>Selaginellales</taxon>
        <taxon>Selaginellaceae</taxon>
        <taxon>Selaginella</taxon>
    </lineage>
</organism>
<dbReference type="eggNOG" id="KOG4071">
    <property type="taxonomic scope" value="Eukaryota"/>
</dbReference>
<dbReference type="AlphaFoldDB" id="D8RUR6"/>
<dbReference type="OMA" id="DSLNCMY"/>
<keyword evidence="9" id="KW-1185">Reference proteome</keyword>
<dbReference type="EMBL" id="GL377590">
    <property type="protein sequence ID" value="EFJ24263.1"/>
    <property type="molecule type" value="Genomic_DNA"/>
</dbReference>
<dbReference type="InterPro" id="IPR056784">
    <property type="entry name" value="PSF2_N"/>
</dbReference>
<dbReference type="Proteomes" id="UP000001514">
    <property type="component" value="Unassembled WGS sequence"/>
</dbReference>
<dbReference type="Pfam" id="PF05916">
    <property type="entry name" value="Sld5"/>
    <property type="match status" value="1"/>
</dbReference>
<dbReference type="PIRSF" id="PIRSF028998">
    <property type="entry name" value="GINS_Psf2_subgr"/>
    <property type="match status" value="1"/>
</dbReference>
<comment type="subunit">
    <text evidence="5">Component of the GINS complex.</text>
</comment>
<dbReference type="PANTHER" id="PTHR12772:SF0">
    <property type="entry name" value="DNA REPLICATION COMPLEX GINS PROTEIN PSF2"/>
    <property type="match status" value="1"/>
</dbReference>
<sequence length="214" mass="24913">MRLRPHSPRRRSVAIFPALSRFNLAALQVEFLAEDETIGIIPSLRMDPLHLISGDFGPFRPQISAIVPLWLAIALKKRGKCRIQAPEWMTVERLTEVLEEERQQPQEFRPLPFHYIEISRLLFDHAQDDIPDCYLVRSLIEDIRNVRFHKIEAGLEKLSNKTFAVKLTNLSAMEVNIIRPFTVRTLQALFKHGSDEYHRHPDDRFSQPTVIRVS</sequence>
<comment type="similarity">
    <text evidence="2 5">Belongs to the GINS2/PSF2 family.</text>
</comment>
<dbReference type="GO" id="GO:0006260">
    <property type="term" value="P:DNA replication"/>
    <property type="evidence" value="ECO:0007669"/>
    <property type="project" value="UniProtKB-KW"/>
</dbReference>
<evidence type="ECO:0000259" key="6">
    <source>
        <dbReference type="Pfam" id="PF05916"/>
    </source>
</evidence>
<dbReference type="InterPro" id="IPR036224">
    <property type="entry name" value="GINS_bundle-like_dom_sf"/>
</dbReference>
<dbReference type="SUPFAM" id="SSF158573">
    <property type="entry name" value="GINS helical bundle-like"/>
    <property type="match status" value="1"/>
</dbReference>
<dbReference type="CDD" id="cd11712">
    <property type="entry name" value="GINS_A_psf2"/>
    <property type="match status" value="1"/>
</dbReference>
<dbReference type="GO" id="GO:0000727">
    <property type="term" value="P:double-strand break repair via break-induced replication"/>
    <property type="evidence" value="ECO:0000318"/>
    <property type="project" value="GO_Central"/>
</dbReference>
<dbReference type="STRING" id="88036.D8RUR6"/>
<dbReference type="KEGG" id="smo:SELMODRAFT_101955"/>
<dbReference type="FunFam" id="3.40.5.50:FF:000001">
    <property type="entry name" value="DNA replication complex GINS protein PSF2"/>
    <property type="match status" value="1"/>
</dbReference>
<reference evidence="8 9" key="1">
    <citation type="journal article" date="2011" name="Science">
        <title>The Selaginella genome identifies genetic changes associated with the evolution of vascular plants.</title>
        <authorList>
            <person name="Banks J.A."/>
            <person name="Nishiyama T."/>
            <person name="Hasebe M."/>
            <person name="Bowman J.L."/>
            <person name="Gribskov M."/>
            <person name="dePamphilis C."/>
            <person name="Albert V.A."/>
            <person name="Aono N."/>
            <person name="Aoyama T."/>
            <person name="Ambrose B.A."/>
            <person name="Ashton N.W."/>
            <person name="Axtell M.J."/>
            <person name="Barker E."/>
            <person name="Barker M.S."/>
            <person name="Bennetzen J.L."/>
            <person name="Bonawitz N.D."/>
            <person name="Chapple C."/>
            <person name="Cheng C."/>
            <person name="Correa L.G."/>
            <person name="Dacre M."/>
            <person name="DeBarry J."/>
            <person name="Dreyer I."/>
            <person name="Elias M."/>
            <person name="Engstrom E.M."/>
            <person name="Estelle M."/>
            <person name="Feng L."/>
            <person name="Finet C."/>
            <person name="Floyd S.K."/>
            <person name="Frommer W.B."/>
            <person name="Fujita T."/>
            <person name="Gramzow L."/>
            <person name="Gutensohn M."/>
            <person name="Harholt J."/>
            <person name="Hattori M."/>
            <person name="Heyl A."/>
            <person name="Hirai T."/>
            <person name="Hiwatashi Y."/>
            <person name="Ishikawa M."/>
            <person name="Iwata M."/>
            <person name="Karol K.G."/>
            <person name="Koehler B."/>
            <person name="Kolukisaoglu U."/>
            <person name="Kubo M."/>
            <person name="Kurata T."/>
            <person name="Lalonde S."/>
            <person name="Li K."/>
            <person name="Li Y."/>
            <person name="Litt A."/>
            <person name="Lyons E."/>
            <person name="Manning G."/>
            <person name="Maruyama T."/>
            <person name="Michael T.P."/>
            <person name="Mikami K."/>
            <person name="Miyazaki S."/>
            <person name="Morinaga S."/>
            <person name="Murata T."/>
            <person name="Mueller-Roeber B."/>
            <person name="Nelson D.R."/>
            <person name="Obara M."/>
            <person name="Oguri Y."/>
            <person name="Olmstead R.G."/>
            <person name="Onodera N."/>
            <person name="Petersen B.L."/>
            <person name="Pils B."/>
            <person name="Prigge M."/>
            <person name="Rensing S.A."/>
            <person name="Riano-Pachon D.M."/>
            <person name="Roberts A.W."/>
            <person name="Sato Y."/>
            <person name="Scheller H.V."/>
            <person name="Schulz B."/>
            <person name="Schulz C."/>
            <person name="Shakirov E.V."/>
            <person name="Shibagaki N."/>
            <person name="Shinohara N."/>
            <person name="Shippen D.E."/>
            <person name="Soerensen I."/>
            <person name="Sotooka R."/>
            <person name="Sugimoto N."/>
            <person name="Sugita M."/>
            <person name="Sumikawa N."/>
            <person name="Tanurdzic M."/>
            <person name="Theissen G."/>
            <person name="Ulvskov P."/>
            <person name="Wakazuki S."/>
            <person name="Weng J.K."/>
            <person name="Willats W.W."/>
            <person name="Wipf D."/>
            <person name="Wolf P.G."/>
            <person name="Yang L."/>
            <person name="Zimmer A.D."/>
            <person name="Zhu Q."/>
            <person name="Mitros T."/>
            <person name="Hellsten U."/>
            <person name="Loque D."/>
            <person name="Otillar R."/>
            <person name="Salamov A."/>
            <person name="Schmutz J."/>
            <person name="Shapiro H."/>
            <person name="Lindquist E."/>
            <person name="Lucas S."/>
            <person name="Rokhsar D."/>
            <person name="Grigoriev I.V."/>
        </authorList>
    </citation>
    <scope>NUCLEOTIDE SEQUENCE [LARGE SCALE GENOMIC DNA]</scope>
</reference>
<dbReference type="SUPFAM" id="SSF160059">
    <property type="entry name" value="PriA/YqbF domain"/>
    <property type="match status" value="1"/>
</dbReference>
<dbReference type="InterPro" id="IPR021151">
    <property type="entry name" value="GINS_A"/>
</dbReference>
<keyword evidence="4 5" id="KW-0539">Nucleus</keyword>
<gene>
    <name evidence="8" type="ORF">SELMODRAFT_101955</name>
</gene>
<evidence type="ECO:0000256" key="5">
    <source>
        <dbReference type="PIRNR" id="PIRNR028998"/>
    </source>
</evidence>
<evidence type="ECO:0000256" key="3">
    <source>
        <dbReference type="ARBA" id="ARBA00022705"/>
    </source>
</evidence>
<dbReference type="Pfam" id="PF25005">
    <property type="entry name" value="PSF2_N"/>
    <property type="match status" value="1"/>
</dbReference>
<protein>
    <recommendedName>
        <fullName evidence="5">DNA replication complex GINS protein PSF2</fullName>
    </recommendedName>
</protein>
<feature type="domain" description="DNA replication complex GINS protein PSF2 N-terminal" evidence="7">
    <location>
        <begin position="28"/>
        <end position="84"/>
    </location>
</feature>
<feature type="domain" description="GINS subunit" evidence="6">
    <location>
        <begin position="88"/>
        <end position="183"/>
    </location>
</feature>
<dbReference type="InterPro" id="IPR007257">
    <property type="entry name" value="GINS_Psf2"/>
</dbReference>
<accession>D8RUR6</accession>
<evidence type="ECO:0000259" key="7">
    <source>
        <dbReference type="Pfam" id="PF25005"/>
    </source>
</evidence>
<dbReference type="FunFam" id="1.20.58.1020:FF:000001">
    <property type="entry name" value="DNA replication complex GINS protein PSF2"/>
    <property type="match status" value="1"/>
</dbReference>
<dbReference type="FunCoup" id="D8RUR6">
    <property type="interactions" value="3263"/>
</dbReference>
<dbReference type="Gramene" id="EFJ24263">
    <property type="protein sequence ID" value="EFJ24263"/>
    <property type="gene ID" value="SELMODRAFT_101955"/>
</dbReference>